<evidence type="ECO:0008006" key="4">
    <source>
        <dbReference type="Google" id="ProtNLM"/>
    </source>
</evidence>
<evidence type="ECO:0000256" key="1">
    <source>
        <dbReference type="SAM" id="SignalP"/>
    </source>
</evidence>
<keyword evidence="3" id="KW-1185">Reference proteome</keyword>
<organism evidence="2 3">
    <name type="scientific">Podospora fimiseda</name>
    <dbReference type="NCBI Taxonomy" id="252190"/>
    <lineage>
        <taxon>Eukaryota</taxon>
        <taxon>Fungi</taxon>
        <taxon>Dikarya</taxon>
        <taxon>Ascomycota</taxon>
        <taxon>Pezizomycotina</taxon>
        <taxon>Sordariomycetes</taxon>
        <taxon>Sordariomycetidae</taxon>
        <taxon>Sordariales</taxon>
        <taxon>Podosporaceae</taxon>
        <taxon>Podospora</taxon>
    </lineage>
</organism>
<feature type="signal peptide" evidence="1">
    <location>
        <begin position="1"/>
        <end position="24"/>
    </location>
</feature>
<feature type="chain" id="PRO_5043018874" description="Extracellular membrane protein CFEM domain-containing protein" evidence="1">
    <location>
        <begin position="25"/>
        <end position="258"/>
    </location>
</feature>
<evidence type="ECO:0000313" key="3">
    <source>
        <dbReference type="Proteomes" id="UP001301958"/>
    </source>
</evidence>
<sequence>MVGRCSRVCCMSCYALFFLSSTSTDCPQQPCFSSAWSAATTSSDWPAATNYCGEPTKASAVSSCISSACKATPTAITSYASLSSSLCSQWASCTASGSARVFTVSAPAFTGAWGGPGRGPWKDGDHGTWGNDWTRTWTGGVYTVTGCEWNGNPWAGGPGGWGHGGAGGSPWGAWGKGWKWSTVTQTMTQVITTGSATTTSVGLATVGLAVSGDTTTTSILTGVRAQQTGNVADKKGVDAGVKIVGAVLGGVVAVAGML</sequence>
<comment type="caution">
    <text evidence="2">The sequence shown here is derived from an EMBL/GenBank/DDBJ whole genome shotgun (WGS) entry which is preliminary data.</text>
</comment>
<reference evidence="2" key="2">
    <citation type="submission" date="2023-05" db="EMBL/GenBank/DDBJ databases">
        <authorList>
            <consortium name="Lawrence Berkeley National Laboratory"/>
            <person name="Steindorff A."/>
            <person name="Hensen N."/>
            <person name="Bonometti L."/>
            <person name="Westerberg I."/>
            <person name="Brannstrom I.O."/>
            <person name="Guillou S."/>
            <person name="Cros-Aarteil S."/>
            <person name="Calhoun S."/>
            <person name="Haridas S."/>
            <person name="Kuo A."/>
            <person name="Mondo S."/>
            <person name="Pangilinan J."/>
            <person name="Riley R."/>
            <person name="Labutti K."/>
            <person name="Andreopoulos B."/>
            <person name="Lipzen A."/>
            <person name="Chen C."/>
            <person name="Yanf M."/>
            <person name="Daum C."/>
            <person name="Ng V."/>
            <person name="Clum A."/>
            <person name="Ohm R."/>
            <person name="Martin F."/>
            <person name="Silar P."/>
            <person name="Natvig D."/>
            <person name="Lalanne C."/>
            <person name="Gautier V."/>
            <person name="Ament-Velasquez S.L."/>
            <person name="Kruys A."/>
            <person name="Hutchinson M.I."/>
            <person name="Powell A.J."/>
            <person name="Barry K."/>
            <person name="Miller A.N."/>
            <person name="Grigoriev I.V."/>
            <person name="Debuchy R."/>
            <person name="Gladieux P."/>
            <person name="Thoren M.H."/>
            <person name="Johannesson H."/>
        </authorList>
    </citation>
    <scope>NUCLEOTIDE SEQUENCE</scope>
    <source>
        <strain evidence="2">CBS 990.96</strain>
    </source>
</reference>
<reference evidence="2" key="1">
    <citation type="journal article" date="2023" name="Mol. Phylogenet. Evol.">
        <title>Genome-scale phylogeny and comparative genomics of the fungal order Sordariales.</title>
        <authorList>
            <person name="Hensen N."/>
            <person name="Bonometti L."/>
            <person name="Westerberg I."/>
            <person name="Brannstrom I.O."/>
            <person name="Guillou S."/>
            <person name="Cros-Aarteil S."/>
            <person name="Calhoun S."/>
            <person name="Haridas S."/>
            <person name="Kuo A."/>
            <person name="Mondo S."/>
            <person name="Pangilinan J."/>
            <person name="Riley R."/>
            <person name="LaButti K."/>
            <person name="Andreopoulos B."/>
            <person name="Lipzen A."/>
            <person name="Chen C."/>
            <person name="Yan M."/>
            <person name="Daum C."/>
            <person name="Ng V."/>
            <person name="Clum A."/>
            <person name="Steindorff A."/>
            <person name="Ohm R.A."/>
            <person name="Martin F."/>
            <person name="Silar P."/>
            <person name="Natvig D.O."/>
            <person name="Lalanne C."/>
            <person name="Gautier V."/>
            <person name="Ament-Velasquez S.L."/>
            <person name="Kruys A."/>
            <person name="Hutchinson M.I."/>
            <person name="Powell A.J."/>
            <person name="Barry K."/>
            <person name="Miller A.N."/>
            <person name="Grigoriev I.V."/>
            <person name="Debuchy R."/>
            <person name="Gladieux P."/>
            <person name="Hiltunen Thoren M."/>
            <person name="Johannesson H."/>
        </authorList>
    </citation>
    <scope>NUCLEOTIDE SEQUENCE</scope>
    <source>
        <strain evidence="2">CBS 990.96</strain>
    </source>
</reference>
<evidence type="ECO:0000313" key="2">
    <source>
        <dbReference type="EMBL" id="KAK4231049.1"/>
    </source>
</evidence>
<dbReference type="EMBL" id="MU865295">
    <property type="protein sequence ID" value="KAK4231049.1"/>
    <property type="molecule type" value="Genomic_DNA"/>
</dbReference>
<name>A0AAN7H7F9_9PEZI</name>
<dbReference type="AlphaFoldDB" id="A0AAN7H7F9"/>
<protein>
    <recommendedName>
        <fullName evidence="4">Extracellular membrane protein CFEM domain-containing protein</fullName>
    </recommendedName>
</protein>
<dbReference type="Proteomes" id="UP001301958">
    <property type="component" value="Unassembled WGS sequence"/>
</dbReference>
<accession>A0AAN7H7F9</accession>
<keyword evidence="1" id="KW-0732">Signal</keyword>
<proteinExistence type="predicted"/>
<gene>
    <name evidence="2" type="ORF">QBC38DRAFT_467708</name>
</gene>